<dbReference type="AlphaFoldDB" id="Q5BR39"/>
<name>Q5BR39_SCHJA</name>
<dbReference type="EMBL" id="AY915776">
    <property type="protein sequence ID" value="AAX30997.1"/>
    <property type="molecule type" value="mRNA"/>
</dbReference>
<proteinExistence type="evidence at transcript level"/>
<accession>Q5BR39</accession>
<sequence length="35" mass="3956">MGLRPFPRVFFVKGLIRIKVGGTPNLIWDRGLFGP</sequence>
<reference evidence="1" key="2">
    <citation type="journal article" date="2006" name="PLoS Pathog.">
        <title>New perspectives on host-parasite interplay by comparative transcriptomic and proteomic analyses of Schistosoma japonicum.</title>
        <authorList>
            <person name="Liu F."/>
            <person name="Lu J."/>
            <person name="Hu W."/>
            <person name="Wang S.Y."/>
            <person name="Cui S.J."/>
            <person name="Chi M."/>
            <person name="Yan Q."/>
            <person name="Wang X.R."/>
            <person name="Song H.D."/>
            <person name="Xu X.N."/>
            <person name="Wang J.J."/>
            <person name="Zhang X.L."/>
            <person name="Zhang X."/>
            <person name="Wang Z.Q."/>
            <person name="Xue C.L."/>
            <person name="Brindley P.J."/>
            <person name="McManus D.P."/>
            <person name="Yang P.Y."/>
            <person name="Feng Z."/>
            <person name="Chen Z."/>
            <person name="Han Z.G."/>
        </authorList>
    </citation>
    <scope>NUCLEOTIDE SEQUENCE</scope>
</reference>
<reference evidence="1" key="1">
    <citation type="submission" date="2005-01" db="EMBL/GenBank/DDBJ databases">
        <authorList>
            <person name="Han Z."/>
        </authorList>
    </citation>
    <scope>NUCLEOTIDE SEQUENCE</scope>
</reference>
<organism evidence="1">
    <name type="scientific">Schistosoma japonicum</name>
    <name type="common">Blood fluke</name>
    <dbReference type="NCBI Taxonomy" id="6182"/>
    <lineage>
        <taxon>Eukaryota</taxon>
        <taxon>Metazoa</taxon>
        <taxon>Spiralia</taxon>
        <taxon>Lophotrochozoa</taxon>
        <taxon>Platyhelminthes</taxon>
        <taxon>Trematoda</taxon>
        <taxon>Digenea</taxon>
        <taxon>Strigeidida</taxon>
        <taxon>Schistosomatoidea</taxon>
        <taxon>Schistosomatidae</taxon>
        <taxon>Schistosoma</taxon>
    </lineage>
</organism>
<evidence type="ECO:0000313" key="1">
    <source>
        <dbReference type="EMBL" id="AAX30997.1"/>
    </source>
</evidence>
<protein>
    <submittedName>
        <fullName evidence="1">Uncharacterized protein</fullName>
    </submittedName>
</protein>